<accession>A0A150RPF1</accession>
<proteinExistence type="predicted"/>
<dbReference type="Proteomes" id="UP000075635">
    <property type="component" value="Unassembled WGS sequence"/>
</dbReference>
<evidence type="ECO:0000259" key="1">
    <source>
        <dbReference type="Pfam" id="PF19783"/>
    </source>
</evidence>
<reference evidence="2 3" key="1">
    <citation type="submission" date="2014-02" db="EMBL/GenBank/DDBJ databases">
        <title>The small core and large imbalanced accessory genome model reveals a collaborative survival strategy of Sorangium cellulosum strains in nature.</title>
        <authorList>
            <person name="Han K."/>
            <person name="Peng R."/>
            <person name="Blom J."/>
            <person name="Li Y.-Z."/>
        </authorList>
    </citation>
    <scope>NUCLEOTIDE SEQUENCE [LARGE SCALE GENOMIC DNA]</scope>
    <source>
        <strain evidence="2 3">So0011-07</strain>
    </source>
</reference>
<dbReference type="InterPro" id="IPR046235">
    <property type="entry name" value="DUF6268"/>
</dbReference>
<name>A0A150RPF1_SORCE</name>
<organism evidence="2 3">
    <name type="scientific">Sorangium cellulosum</name>
    <name type="common">Polyangium cellulosum</name>
    <dbReference type="NCBI Taxonomy" id="56"/>
    <lineage>
        <taxon>Bacteria</taxon>
        <taxon>Pseudomonadati</taxon>
        <taxon>Myxococcota</taxon>
        <taxon>Polyangia</taxon>
        <taxon>Polyangiales</taxon>
        <taxon>Polyangiaceae</taxon>
        <taxon>Sorangium</taxon>
    </lineage>
</organism>
<feature type="domain" description="DUF6268" evidence="1">
    <location>
        <begin position="126"/>
        <end position="247"/>
    </location>
</feature>
<dbReference type="Pfam" id="PF19783">
    <property type="entry name" value="DUF6268"/>
    <property type="match status" value="1"/>
</dbReference>
<comment type="caution">
    <text evidence="2">The sequence shown here is derived from an EMBL/GenBank/DDBJ whole genome shotgun (WGS) entry which is preliminary data.</text>
</comment>
<protein>
    <recommendedName>
        <fullName evidence="1">DUF6268 domain-containing protein</fullName>
    </recommendedName>
</protein>
<gene>
    <name evidence="2" type="ORF">BE17_10880</name>
</gene>
<evidence type="ECO:0000313" key="3">
    <source>
        <dbReference type="Proteomes" id="UP000075635"/>
    </source>
</evidence>
<dbReference type="AlphaFoldDB" id="A0A150RPF1"/>
<dbReference type="EMBL" id="JEMB01002323">
    <property type="protein sequence ID" value="KYF82011.1"/>
    <property type="molecule type" value="Genomic_DNA"/>
</dbReference>
<evidence type="ECO:0000313" key="2">
    <source>
        <dbReference type="EMBL" id="KYF82011.1"/>
    </source>
</evidence>
<sequence>MRPADRTAARSLLDLLKRRGGDGPRRSARTSRLLVIAIAALLWVFAPGVAWAQLPDLVDLSAQYMPGVALEDPRPTRAQVTSYEVSVNVPIPLGEKTFLIPGATYHVEAVSYAAASPGFDQLRAFHSVDVSALFVQLLPRDWALSLRVAPGLAGDFEGFDGGLARVSALALATHTLSEKLVLGGGALASFSFGSFLPLPAAYVEWAPSPYFRLEAFLPGFATAKLTFSDRLEIGLRADVAGNAYAVRDPRVTGAWPCAAQLADDPATEQEERVARPEQCVDHIAYSVATAGVTFGVRAFSSVWLTAQAGHSLFRRFEPMNADDDGIPGGGQSLPDVFFFRAGATWRIPKT</sequence>